<evidence type="ECO:0000313" key="3">
    <source>
        <dbReference type="Proteomes" id="UP001497623"/>
    </source>
</evidence>
<organism evidence="2 3">
    <name type="scientific">Meganyctiphanes norvegica</name>
    <name type="common">Northern krill</name>
    <name type="synonym">Thysanopoda norvegica</name>
    <dbReference type="NCBI Taxonomy" id="48144"/>
    <lineage>
        <taxon>Eukaryota</taxon>
        <taxon>Metazoa</taxon>
        <taxon>Ecdysozoa</taxon>
        <taxon>Arthropoda</taxon>
        <taxon>Crustacea</taxon>
        <taxon>Multicrustacea</taxon>
        <taxon>Malacostraca</taxon>
        <taxon>Eumalacostraca</taxon>
        <taxon>Eucarida</taxon>
        <taxon>Euphausiacea</taxon>
        <taxon>Euphausiidae</taxon>
        <taxon>Meganyctiphanes</taxon>
    </lineage>
</organism>
<reference evidence="2 3" key="1">
    <citation type="submission" date="2024-05" db="EMBL/GenBank/DDBJ databases">
        <authorList>
            <person name="Wallberg A."/>
        </authorList>
    </citation>
    <scope>NUCLEOTIDE SEQUENCE [LARGE SCALE GENOMIC DNA]</scope>
</reference>
<dbReference type="Proteomes" id="UP001497623">
    <property type="component" value="Unassembled WGS sequence"/>
</dbReference>
<dbReference type="AlphaFoldDB" id="A0AAV2RCE8"/>
<proteinExistence type="predicted"/>
<name>A0AAV2RCE8_MEGNR</name>
<dbReference type="EMBL" id="CAXKWB010020797">
    <property type="protein sequence ID" value="CAL4122789.1"/>
    <property type="molecule type" value="Genomic_DNA"/>
</dbReference>
<gene>
    <name evidence="2" type="ORF">MNOR_LOCUS23511</name>
</gene>
<evidence type="ECO:0000256" key="1">
    <source>
        <dbReference type="SAM" id="SignalP"/>
    </source>
</evidence>
<protein>
    <submittedName>
        <fullName evidence="2">Uncharacterized protein</fullName>
    </submittedName>
</protein>
<feature type="chain" id="PRO_5043416203" evidence="1">
    <location>
        <begin position="22"/>
        <end position="272"/>
    </location>
</feature>
<evidence type="ECO:0000313" key="2">
    <source>
        <dbReference type="EMBL" id="CAL4122789.1"/>
    </source>
</evidence>
<keyword evidence="1" id="KW-0732">Signal</keyword>
<keyword evidence="3" id="KW-1185">Reference proteome</keyword>
<feature type="signal peptide" evidence="1">
    <location>
        <begin position="1"/>
        <end position="21"/>
    </location>
</feature>
<accession>A0AAV2RCE8</accession>
<sequence length="272" mass="30035">MDYKLHLLLVLCGGLLGGAVGFYQSCYWCVTEVDHPLYDPHCNETDYNGYSEAHTSFDYSGCAVNVYEDGYVWRGFQLHEPAHCTTGYSDNRHVNYTHCWCPDFNCNNGLCEECFAETTTTQQPHNKGLSCYNCAGCPTVDENTPVTYDEDFLTCVTIMTSHGTIMRGGGFDAHDDGLCYVDGSLTYCHCTSDLCNDAKVTTAATTIATTTTTTTTSTTQPPSKGLSCYNCVDCPTVDENTPVSHEANFLTCVTIMTSNQLVYIFKIILDQF</sequence>
<comment type="caution">
    <text evidence="2">The sequence shown here is derived from an EMBL/GenBank/DDBJ whole genome shotgun (WGS) entry which is preliminary data.</text>
</comment>